<evidence type="ECO:0000256" key="6">
    <source>
        <dbReference type="ARBA" id="ARBA00022532"/>
    </source>
</evidence>
<dbReference type="EMBL" id="PDUD01000022">
    <property type="protein sequence ID" value="PHN05357.1"/>
    <property type="molecule type" value="Genomic_DNA"/>
</dbReference>
<evidence type="ECO:0000256" key="2">
    <source>
        <dbReference type="ARBA" id="ARBA00001966"/>
    </source>
</evidence>
<sequence length="251" mass="27539">MKLTLKIWRQGGKFKGELVTYQLDNVSEHMSFLEMLDVLNEELVQKKEEPVVFEHDCREGICGTCSMVINGYPHGPMQGTTACQLHMRHFKDGDTITIEPFRAKSFPVLKDLAVDRAAFDRIIQAGGFVSVNTGQAQDANSIPIEKEQAAEAFDAAACIGCGACVAACPNSSAMLFTSAKVAHLSLMPQGEVEKQRRVQAMVRQMDEEGFGACSNITACEAECPKEISVEYIAKLNRDYFASSLGSETKVK</sequence>
<evidence type="ECO:0000256" key="12">
    <source>
        <dbReference type="ARBA" id="ARBA00023291"/>
    </source>
</evidence>
<evidence type="ECO:0000256" key="3">
    <source>
        <dbReference type="ARBA" id="ARBA00009433"/>
    </source>
</evidence>
<dbReference type="NCBIfam" id="TIGR00384">
    <property type="entry name" value="dhsB"/>
    <property type="match status" value="1"/>
</dbReference>
<evidence type="ECO:0000256" key="4">
    <source>
        <dbReference type="ARBA" id="ARBA00012792"/>
    </source>
</evidence>
<dbReference type="Pfam" id="PF13183">
    <property type="entry name" value="Fer4_8"/>
    <property type="match status" value="1"/>
</dbReference>
<dbReference type="InterPro" id="IPR036010">
    <property type="entry name" value="2Fe-2S_ferredoxin-like_sf"/>
</dbReference>
<dbReference type="GO" id="GO:0006099">
    <property type="term" value="P:tricarboxylic acid cycle"/>
    <property type="evidence" value="ECO:0007669"/>
    <property type="project" value="UniProtKB-KW"/>
</dbReference>
<proteinExistence type="inferred from homology"/>
<organism evidence="15 16">
    <name type="scientific">Flavilitoribacter nigricans (strain ATCC 23147 / DSM 23189 / NBRC 102662 / NCIMB 1420 / SS-2)</name>
    <name type="common">Lewinella nigricans</name>
    <dbReference type="NCBI Taxonomy" id="1122177"/>
    <lineage>
        <taxon>Bacteria</taxon>
        <taxon>Pseudomonadati</taxon>
        <taxon>Bacteroidota</taxon>
        <taxon>Saprospiria</taxon>
        <taxon>Saprospirales</taxon>
        <taxon>Lewinellaceae</taxon>
        <taxon>Flavilitoribacter</taxon>
    </lineage>
</organism>
<comment type="cofactor">
    <cofactor evidence="2">
        <name>[4Fe-4S] cluster</name>
        <dbReference type="ChEBI" id="CHEBI:49883"/>
    </cofactor>
</comment>
<dbReference type="InterPro" id="IPR050573">
    <property type="entry name" value="SDH/FRD_Iron-Sulfur"/>
</dbReference>
<comment type="similarity">
    <text evidence="3">Belongs to the succinate dehydrogenase/fumarate reductase iron-sulfur protein family.</text>
</comment>
<dbReference type="PROSITE" id="PS51379">
    <property type="entry name" value="4FE4S_FER_2"/>
    <property type="match status" value="1"/>
</dbReference>
<dbReference type="Gene3D" id="3.10.20.30">
    <property type="match status" value="1"/>
</dbReference>
<dbReference type="GO" id="GO:0046872">
    <property type="term" value="F:metal ion binding"/>
    <property type="evidence" value="ECO:0007669"/>
    <property type="project" value="UniProtKB-KW"/>
</dbReference>
<evidence type="ECO:0000259" key="14">
    <source>
        <dbReference type="PROSITE" id="PS51379"/>
    </source>
</evidence>
<evidence type="ECO:0000256" key="5">
    <source>
        <dbReference type="ARBA" id="ARBA00022485"/>
    </source>
</evidence>
<gene>
    <name evidence="15" type="ORF">CRP01_17740</name>
</gene>
<name>A0A2D0NA56_FLAN2</name>
<dbReference type="OrthoDB" id="9804391at2"/>
<dbReference type="InterPro" id="IPR009051">
    <property type="entry name" value="Helical_ferredxn"/>
</dbReference>
<dbReference type="SUPFAM" id="SSF46548">
    <property type="entry name" value="alpha-helical ferredoxin"/>
    <property type="match status" value="1"/>
</dbReference>
<keyword evidence="9" id="KW-0560">Oxidoreductase</keyword>
<comment type="caution">
    <text evidence="15">The sequence shown here is derived from an EMBL/GenBank/DDBJ whole genome shotgun (WGS) entry which is preliminary data.</text>
</comment>
<dbReference type="Gene3D" id="1.10.1060.10">
    <property type="entry name" value="Alpha-helical ferredoxin"/>
    <property type="match status" value="1"/>
</dbReference>
<evidence type="ECO:0000256" key="9">
    <source>
        <dbReference type="ARBA" id="ARBA00023002"/>
    </source>
</evidence>
<dbReference type="InterPro" id="IPR017900">
    <property type="entry name" value="4Fe4S_Fe_S_CS"/>
</dbReference>
<keyword evidence="8" id="KW-0479">Metal-binding</keyword>
<dbReference type="InterPro" id="IPR017896">
    <property type="entry name" value="4Fe4S_Fe-S-bd"/>
</dbReference>
<dbReference type="GO" id="GO:0051539">
    <property type="term" value="F:4 iron, 4 sulfur cluster binding"/>
    <property type="evidence" value="ECO:0007669"/>
    <property type="project" value="UniProtKB-KW"/>
</dbReference>
<keyword evidence="16" id="KW-1185">Reference proteome</keyword>
<dbReference type="AlphaFoldDB" id="A0A2D0NA56"/>
<evidence type="ECO:0000256" key="11">
    <source>
        <dbReference type="ARBA" id="ARBA00023014"/>
    </source>
</evidence>
<dbReference type="EC" id="1.3.5.1" evidence="4"/>
<evidence type="ECO:0000256" key="13">
    <source>
        <dbReference type="ARBA" id="ARBA00034078"/>
    </source>
</evidence>
<evidence type="ECO:0000313" key="16">
    <source>
        <dbReference type="Proteomes" id="UP000223913"/>
    </source>
</evidence>
<dbReference type="SUPFAM" id="SSF54292">
    <property type="entry name" value="2Fe-2S ferredoxin-like"/>
    <property type="match status" value="1"/>
</dbReference>
<keyword evidence="10" id="KW-0408">Iron</keyword>
<dbReference type="PROSITE" id="PS00197">
    <property type="entry name" value="2FE2S_FER_1"/>
    <property type="match status" value="1"/>
</dbReference>
<keyword evidence="12" id="KW-0003">3Fe-4S</keyword>
<keyword evidence="7" id="KW-0001">2Fe-2S</keyword>
<dbReference type="Pfam" id="PF13085">
    <property type="entry name" value="Fer2_3"/>
    <property type="match status" value="1"/>
</dbReference>
<accession>A0A2D0NA56</accession>
<dbReference type="NCBIfam" id="NF005746">
    <property type="entry name" value="PRK07570.1"/>
    <property type="match status" value="1"/>
</dbReference>
<dbReference type="GO" id="GO:0051538">
    <property type="term" value="F:3 iron, 4 sulfur cluster binding"/>
    <property type="evidence" value="ECO:0007669"/>
    <property type="project" value="UniProtKB-KW"/>
</dbReference>
<dbReference type="GO" id="GO:0022904">
    <property type="term" value="P:respiratory electron transport chain"/>
    <property type="evidence" value="ECO:0007669"/>
    <property type="project" value="TreeGrafter"/>
</dbReference>
<keyword evidence="5" id="KW-0004">4Fe-4S</keyword>
<comment type="cofactor">
    <cofactor evidence="1">
        <name>[3Fe-4S] cluster</name>
        <dbReference type="ChEBI" id="CHEBI:21137"/>
    </cofactor>
</comment>
<evidence type="ECO:0000256" key="1">
    <source>
        <dbReference type="ARBA" id="ARBA00001927"/>
    </source>
</evidence>
<comment type="cofactor">
    <cofactor evidence="13">
        <name>[2Fe-2S] cluster</name>
        <dbReference type="ChEBI" id="CHEBI:190135"/>
    </cofactor>
</comment>
<evidence type="ECO:0000313" key="15">
    <source>
        <dbReference type="EMBL" id="PHN05357.1"/>
    </source>
</evidence>
<feature type="domain" description="4Fe-4S ferredoxin-type" evidence="14">
    <location>
        <begin position="149"/>
        <end position="179"/>
    </location>
</feature>
<dbReference type="GO" id="GO:0009055">
    <property type="term" value="F:electron transfer activity"/>
    <property type="evidence" value="ECO:0007669"/>
    <property type="project" value="InterPro"/>
</dbReference>
<evidence type="ECO:0000256" key="8">
    <source>
        <dbReference type="ARBA" id="ARBA00022723"/>
    </source>
</evidence>
<dbReference type="GO" id="GO:0008177">
    <property type="term" value="F:succinate dehydrogenase (quinone) activity"/>
    <property type="evidence" value="ECO:0007669"/>
    <property type="project" value="UniProtKB-EC"/>
</dbReference>
<dbReference type="PANTHER" id="PTHR11921">
    <property type="entry name" value="SUCCINATE DEHYDROGENASE IRON-SULFUR PROTEIN"/>
    <property type="match status" value="1"/>
</dbReference>
<dbReference type="RefSeq" id="WP_099151409.1">
    <property type="nucleotide sequence ID" value="NZ_PDUD01000022.1"/>
</dbReference>
<dbReference type="PANTHER" id="PTHR11921:SF41">
    <property type="entry name" value="SUCCINATE DEHYDROGENASE"/>
    <property type="match status" value="1"/>
</dbReference>
<keyword evidence="11" id="KW-0411">Iron-sulfur</keyword>
<evidence type="ECO:0000256" key="10">
    <source>
        <dbReference type="ARBA" id="ARBA00023004"/>
    </source>
</evidence>
<keyword evidence="6" id="KW-0816">Tricarboxylic acid cycle</keyword>
<dbReference type="InterPro" id="IPR006058">
    <property type="entry name" value="2Fe2S_fd_BS"/>
</dbReference>
<dbReference type="PROSITE" id="PS00198">
    <property type="entry name" value="4FE4S_FER_1"/>
    <property type="match status" value="1"/>
</dbReference>
<dbReference type="Proteomes" id="UP000223913">
    <property type="component" value="Unassembled WGS sequence"/>
</dbReference>
<dbReference type="InterPro" id="IPR004489">
    <property type="entry name" value="Succ_DH/fum_Rdtase_Fe-S"/>
</dbReference>
<reference evidence="15 16" key="1">
    <citation type="submission" date="2017-10" db="EMBL/GenBank/DDBJ databases">
        <title>The draft genome sequence of Lewinella nigricans NBRC 102662.</title>
        <authorList>
            <person name="Wang K."/>
        </authorList>
    </citation>
    <scope>NUCLEOTIDE SEQUENCE [LARGE SCALE GENOMIC DNA]</scope>
    <source>
        <strain evidence="15 16">NBRC 102662</strain>
    </source>
</reference>
<dbReference type="InterPro" id="IPR012675">
    <property type="entry name" value="Beta-grasp_dom_sf"/>
</dbReference>
<dbReference type="GO" id="GO:0051537">
    <property type="term" value="F:2 iron, 2 sulfur cluster binding"/>
    <property type="evidence" value="ECO:0007669"/>
    <property type="project" value="UniProtKB-KW"/>
</dbReference>
<dbReference type="InterPro" id="IPR025192">
    <property type="entry name" value="Succ_DH/fum_Rdtase_N"/>
</dbReference>
<evidence type="ECO:0000256" key="7">
    <source>
        <dbReference type="ARBA" id="ARBA00022714"/>
    </source>
</evidence>
<protein>
    <recommendedName>
        <fullName evidence="4">succinate dehydrogenase</fullName>
        <ecNumber evidence="4">1.3.5.1</ecNumber>
    </recommendedName>
</protein>